<accession>A0ABX5NXQ2</accession>
<protein>
    <recommendedName>
        <fullName evidence="3">Glycosyltransferase family 1 protein</fullName>
    </recommendedName>
</protein>
<comment type="caution">
    <text evidence="1">The sequence shown here is derived from an EMBL/GenBank/DDBJ whole genome shotgun (WGS) entry which is preliminary data.</text>
</comment>
<evidence type="ECO:0000313" key="1">
    <source>
        <dbReference type="EMBL" id="PYB77104.1"/>
    </source>
</evidence>
<dbReference type="SUPFAM" id="SSF53756">
    <property type="entry name" value="UDP-Glycosyltransferase/glycogen phosphorylase"/>
    <property type="match status" value="1"/>
</dbReference>
<evidence type="ECO:0008006" key="3">
    <source>
        <dbReference type="Google" id="ProtNLM"/>
    </source>
</evidence>
<proteinExistence type="predicted"/>
<dbReference type="RefSeq" id="WP_110789537.1">
    <property type="nucleotide sequence ID" value="NZ_QJRY01000001.1"/>
</dbReference>
<keyword evidence="2" id="KW-1185">Reference proteome</keyword>
<reference evidence="1 2" key="1">
    <citation type="submission" date="2018-06" db="EMBL/GenBank/DDBJ databases">
        <title>Rhizobium wuzhouense sp. nov., isolated from roots of Oryza officinalis.</title>
        <authorList>
            <person name="Yuan T."/>
        </authorList>
    </citation>
    <scope>NUCLEOTIDE SEQUENCE [LARGE SCALE GENOMIC DNA]</scope>
    <source>
        <strain evidence="1 2">W44</strain>
    </source>
</reference>
<sequence length="430" mass="48522">MQELPWDARVRRLVEKLKITALSTACRLAGPRFAAQFIVGRADFGGYVPGRPTVVALTRPLFSKDLIELRKRTDLNWVYVNNEFLGHAQSAWCPPEMRFQTKYQAFRGDRYARAWSRLDAFGDELVRALRARTPVDAFMTSHIDYWQAESARLGAKRHGVPFLGLCREHMCLPIEQRTVRAYYTGFRYEGNSIALFGDSTRRIFIESGACTPDQIVVTGPPRLDIWRDIDVERVKRDTIVLLSYRDPDYRAPNSFKEVLRLFLAAAQRHAGSGVRFVVKAKNIGDSDEIRSAGEPLEHFVEIDHQVPLTSLLPRARLVVGFNSLSVLEAQFCKGRTAVPYWGDAMRPSEELMFDPADPVAAKVIDFPRGPEAFDALIDEAARGDLQTTASAEERYAVIRGIFHIPADRSCSKEVERYVLNAIGKNDAAAQ</sequence>
<name>A0ABX5NXQ2_9HYPH</name>
<dbReference type="EMBL" id="QJRY01000001">
    <property type="protein sequence ID" value="PYB77104.1"/>
    <property type="molecule type" value="Genomic_DNA"/>
</dbReference>
<organism evidence="1 2">
    <name type="scientific">Rhizobium wuzhouense</name>
    <dbReference type="NCBI Taxonomy" id="1986026"/>
    <lineage>
        <taxon>Bacteria</taxon>
        <taxon>Pseudomonadati</taxon>
        <taxon>Pseudomonadota</taxon>
        <taxon>Alphaproteobacteria</taxon>
        <taxon>Hyphomicrobiales</taxon>
        <taxon>Rhizobiaceae</taxon>
        <taxon>Rhizobium/Agrobacterium group</taxon>
        <taxon>Rhizobium</taxon>
    </lineage>
</organism>
<dbReference type="Proteomes" id="UP000247536">
    <property type="component" value="Unassembled WGS sequence"/>
</dbReference>
<evidence type="ECO:0000313" key="2">
    <source>
        <dbReference type="Proteomes" id="UP000247536"/>
    </source>
</evidence>
<gene>
    <name evidence="1" type="ORF">DMY87_01635</name>
</gene>